<dbReference type="Pfam" id="PF02627">
    <property type="entry name" value="CMD"/>
    <property type="match status" value="1"/>
</dbReference>
<proteinExistence type="predicted"/>
<gene>
    <name evidence="2" type="ORF">IC610_01495</name>
</gene>
<sequence length="74" mass="8130">MTFKQRELVTISIITAIGDADPMLKSHLGLSLNVGWSPERLNEFVNVITSTVSKEKSATAATVLKEVLKTRKSK</sequence>
<dbReference type="InterPro" id="IPR003779">
    <property type="entry name" value="CMD-like"/>
</dbReference>
<evidence type="ECO:0000313" key="3">
    <source>
        <dbReference type="Proteomes" id="UP000637299"/>
    </source>
</evidence>
<feature type="domain" description="Carboxymuconolactone decarboxylase-like" evidence="1">
    <location>
        <begin position="4"/>
        <end position="66"/>
    </location>
</feature>
<comment type="caution">
    <text evidence="2">The sequence shown here is derived from an EMBL/GenBank/DDBJ whole genome shotgun (WGS) entry which is preliminary data.</text>
</comment>
<evidence type="ECO:0000313" key="2">
    <source>
        <dbReference type="EMBL" id="MBD8081090.1"/>
    </source>
</evidence>
<dbReference type="Proteomes" id="UP000637299">
    <property type="component" value="Unassembled WGS sequence"/>
</dbReference>
<organism evidence="2 3">
    <name type="scientific">Chryseobacterium caseinilyticum</name>
    <dbReference type="NCBI Taxonomy" id="2771428"/>
    <lineage>
        <taxon>Bacteria</taxon>
        <taxon>Pseudomonadati</taxon>
        <taxon>Bacteroidota</taxon>
        <taxon>Flavobacteriia</taxon>
        <taxon>Flavobacteriales</taxon>
        <taxon>Weeksellaceae</taxon>
        <taxon>Chryseobacterium group</taxon>
        <taxon>Chryseobacterium</taxon>
    </lineage>
</organism>
<dbReference type="RefSeq" id="WP_191734906.1">
    <property type="nucleotide sequence ID" value="NZ_JACYFS010000001.1"/>
</dbReference>
<accession>A0ABR8Z778</accession>
<dbReference type="SUPFAM" id="SSF69118">
    <property type="entry name" value="AhpD-like"/>
    <property type="match status" value="1"/>
</dbReference>
<protein>
    <submittedName>
        <fullName evidence="2">Carboxymuconolactone decarboxylase family protein</fullName>
    </submittedName>
</protein>
<dbReference type="Gene3D" id="1.20.1290.10">
    <property type="entry name" value="AhpD-like"/>
    <property type="match status" value="1"/>
</dbReference>
<name>A0ABR8Z778_9FLAO</name>
<reference evidence="2 3" key="1">
    <citation type="submission" date="2020-09" db="EMBL/GenBank/DDBJ databases">
        <title>Genome seq and assembly of Chryseobacterium sp.</title>
        <authorList>
            <person name="Chhetri G."/>
        </authorList>
    </citation>
    <scope>NUCLEOTIDE SEQUENCE [LARGE SCALE GENOMIC DNA]</scope>
    <source>
        <strain evidence="2 3">GCR10</strain>
    </source>
</reference>
<keyword evidence="3" id="KW-1185">Reference proteome</keyword>
<dbReference type="InterPro" id="IPR029032">
    <property type="entry name" value="AhpD-like"/>
</dbReference>
<dbReference type="EMBL" id="JACYFS010000001">
    <property type="protein sequence ID" value="MBD8081090.1"/>
    <property type="molecule type" value="Genomic_DNA"/>
</dbReference>
<evidence type="ECO:0000259" key="1">
    <source>
        <dbReference type="Pfam" id="PF02627"/>
    </source>
</evidence>